<comment type="caution">
    <text evidence="2">The sequence shown here is derived from an EMBL/GenBank/DDBJ whole genome shotgun (WGS) entry which is preliminary data.</text>
</comment>
<proteinExistence type="predicted"/>
<keyword evidence="3" id="KW-1185">Reference proteome</keyword>
<evidence type="ECO:0000313" key="3">
    <source>
        <dbReference type="Proteomes" id="UP001596422"/>
    </source>
</evidence>
<sequence length="106" mass="12074">MIKRPTKAEQHRELEKLTAEYLKKGGQITEVEQGASGLVNGAYTKQAFTLGEPKQSRTAVPEVLAAIDARRQAKSRREAGVRRRRPRKQIIYDDFGEPLRVVWVDK</sequence>
<dbReference type="EMBL" id="JBHSWE010000001">
    <property type="protein sequence ID" value="MFC6669205.1"/>
    <property type="molecule type" value="Genomic_DNA"/>
</dbReference>
<accession>A0ABW1ZVH6</accession>
<organism evidence="2 3">
    <name type="scientific">Marinobacterium aestuariivivens</name>
    <dbReference type="NCBI Taxonomy" id="1698799"/>
    <lineage>
        <taxon>Bacteria</taxon>
        <taxon>Pseudomonadati</taxon>
        <taxon>Pseudomonadota</taxon>
        <taxon>Gammaproteobacteria</taxon>
        <taxon>Oceanospirillales</taxon>
        <taxon>Oceanospirillaceae</taxon>
        <taxon>Marinobacterium</taxon>
    </lineage>
</organism>
<dbReference type="InterPro" id="IPR049191">
    <property type="entry name" value="SutA_RBD"/>
</dbReference>
<feature type="domain" description="Transcriptional regulator SutA RNAP-binding" evidence="1">
    <location>
        <begin position="5"/>
        <end position="38"/>
    </location>
</feature>
<dbReference type="Pfam" id="PF20661">
    <property type="entry name" value="SutA-RBD"/>
    <property type="match status" value="1"/>
</dbReference>
<evidence type="ECO:0000313" key="2">
    <source>
        <dbReference type="EMBL" id="MFC6669205.1"/>
    </source>
</evidence>
<reference evidence="3" key="1">
    <citation type="journal article" date="2019" name="Int. J. Syst. Evol. Microbiol.">
        <title>The Global Catalogue of Microorganisms (GCM) 10K type strain sequencing project: providing services to taxonomists for standard genome sequencing and annotation.</title>
        <authorList>
            <consortium name="The Broad Institute Genomics Platform"/>
            <consortium name="The Broad Institute Genome Sequencing Center for Infectious Disease"/>
            <person name="Wu L."/>
            <person name="Ma J."/>
        </authorList>
    </citation>
    <scope>NUCLEOTIDE SEQUENCE [LARGE SCALE GENOMIC DNA]</scope>
    <source>
        <strain evidence="3">NBRC 111756</strain>
    </source>
</reference>
<evidence type="ECO:0000259" key="1">
    <source>
        <dbReference type="Pfam" id="PF20661"/>
    </source>
</evidence>
<dbReference type="Proteomes" id="UP001596422">
    <property type="component" value="Unassembled WGS sequence"/>
</dbReference>
<gene>
    <name evidence="2" type="ORF">ACFQDL_03125</name>
</gene>
<name>A0ABW1ZVH6_9GAMM</name>
<protein>
    <recommendedName>
        <fullName evidence="1">Transcriptional regulator SutA RNAP-binding domain-containing protein</fullName>
    </recommendedName>
</protein>
<dbReference type="RefSeq" id="WP_379907783.1">
    <property type="nucleotide sequence ID" value="NZ_JBHSWE010000001.1"/>
</dbReference>